<dbReference type="InterPro" id="IPR004089">
    <property type="entry name" value="MCPsignal_dom"/>
</dbReference>
<dbReference type="EMBL" id="JAUOPB010000003">
    <property type="protein sequence ID" value="MDO6421945.1"/>
    <property type="molecule type" value="Genomic_DNA"/>
</dbReference>
<proteinExistence type="inferred from homology"/>
<evidence type="ECO:0000313" key="7">
    <source>
        <dbReference type="Proteomes" id="UP001169760"/>
    </source>
</evidence>
<comment type="subcellular location">
    <subcellularLocation>
        <location evidence="1">Membrane</location>
    </subcellularLocation>
</comment>
<evidence type="ECO:0000256" key="3">
    <source>
        <dbReference type="ARBA" id="ARBA00029447"/>
    </source>
</evidence>
<evidence type="ECO:0000256" key="2">
    <source>
        <dbReference type="ARBA" id="ARBA00023224"/>
    </source>
</evidence>
<accession>A0AAW7X366</accession>
<dbReference type="PROSITE" id="PS50111">
    <property type="entry name" value="CHEMOTAXIS_TRANSDUC_2"/>
    <property type="match status" value="1"/>
</dbReference>
<dbReference type="GO" id="GO:0006935">
    <property type="term" value="P:chemotaxis"/>
    <property type="evidence" value="ECO:0007669"/>
    <property type="project" value="UniProtKB-ARBA"/>
</dbReference>
<dbReference type="SUPFAM" id="SSF58104">
    <property type="entry name" value="Methyl-accepting chemotaxis protein (MCP) signaling domain"/>
    <property type="match status" value="1"/>
</dbReference>
<reference evidence="6" key="1">
    <citation type="submission" date="2023-07" db="EMBL/GenBank/DDBJ databases">
        <title>Genome content predicts the carbon catabolic preferences of heterotrophic bacteria.</title>
        <authorList>
            <person name="Gralka M."/>
        </authorList>
    </citation>
    <scope>NUCLEOTIDE SEQUENCE</scope>
    <source>
        <strain evidence="6">I3M17_2</strain>
    </source>
</reference>
<dbReference type="AlphaFoldDB" id="A0AAW7X366"/>
<evidence type="ECO:0000256" key="4">
    <source>
        <dbReference type="PROSITE-ProRule" id="PRU00284"/>
    </source>
</evidence>
<dbReference type="GO" id="GO:0007165">
    <property type="term" value="P:signal transduction"/>
    <property type="evidence" value="ECO:0007669"/>
    <property type="project" value="UniProtKB-KW"/>
</dbReference>
<evidence type="ECO:0000256" key="1">
    <source>
        <dbReference type="ARBA" id="ARBA00004370"/>
    </source>
</evidence>
<dbReference type="Pfam" id="PF00015">
    <property type="entry name" value="MCPsignal"/>
    <property type="match status" value="1"/>
</dbReference>
<evidence type="ECO:0000259" key="5">
    <source>
        <dbReference type="PROSITE" id="PS50111"/>
    </source>
</evidence>
<dbReference type="RefSeq" id="WP_303491680.1">
    <property type="nucleotide sequence ID" value="NZ_JAUOPB010000003.1"/>
</dbReference>
<name>A0AAW7X366_9GAMM</name>
<protein>
    <submittedName>
        <fullName evidence="6">Methyl-accepting chemotaxis protein</fullName>
    </submittedName>
</protein>
<organism evidence="6 7">
    <name type="scientific">Saccharophagus degradans</name>
    <dbReference type="NCBI Taxonomy" id="86304"/>
    <lineage>
        <taxon>Bacteria</taxon>
        <taxon>Pseudomonadati</taxon>
        <taxon>Pseudomonadota</taxon>
        <taxon>Gammaproteobacteria</taxon>
        <taxon>Cellvibrionales</taxon>
        <taxon>Cellvibrionaceae</taxon>
        <taxon>Saccharophagus</taxon>
    </lineage>
</organism>
<comment type="caution">
    <text evidence="6">The sequence shown here is derived from an EMBL/GenBank/DDBJ whole genome shotgun (WGS) entry which is preliminary data.</text>
</comment>
<keyword evidence="2 4" id="KW-0807">Transducer</keyword>
<evidence type="ECO:0000313" key="6">
    <source>
        <dbReference type="EMBL" id="MDO6421945.1"/>
    </source>
</evidence>
<dbReference type="GO" id="GO:0016020">
    <property type="term" value="C:membrane"/>
    <property type="evidence" value="ECO:0007669"/>
    <property type="project" value="UniProtKB-SubCell"/>
</dbReference>
<gene>
    <name evidence="6" type="ORF">Q4521_05630</name>
</gene>
<dbReference type="Gene3D" id="3.40.190.10">
    <property type="entry name" value="Periplasmic binding protein-like II"/>
    <property type="match status" value="1"/>
</dbReference>
<dbReference type="PANTHER" id="PTHR32089">
    <property type="entry name" value="METHYL-ACCEPTING CHEMOTAXIS PROTEIN MCPB"/>
    <property type="match status" value="1"/>
</dbReference>
<dbReference type="SUPFAM" id="SSF53850">
    <property type="entry name" value="Periplasmic binding protein-like II"/>
    <property type="match status" value="1"/>
</dbReference>
<dbReference type="SMART" id="SM00283">
    <property type="entry name" value="MA"/>
    <property type="match status" value="1"/>
</dbReference>
<dbReference type="Proteomes" id="UP001169760">
    <property type="component" value="Unassembled WGS sequence"/>
</dbReference>
<dbReference type="Gene3D" id="1.10.287.950">
    <property type="entry name" value="Methyl-accepting chemotaxis protein"/>
    <property type="match status" value="1"/>
</dbReference>
<feature type="domain" description="Methyl-accepting transducer" evidence="5">
    <location>
        <begin position="1"/>
        <end position="205"/>
    </location>
</feature>
<comment type="similarity">
    <text evidence="3">Belongs to the methyl-accepting chemotaxis (MCP) protein family.</text>
</comment>
<sequence>MIAIAMNEMTLTMQEIADGAENTFSKMLSAHEQAEHSQTEVNASKEKTLALQTDMDHACKVITQLDGDIHAIEAIIGVIESLADQTNLLALNAAKEADRAGKQGRNSVVADEVRTLAARKRSSTEEIRSNIAALLKASVQAVDAIHSAQERTLETASSAEHVNTGIKEVVSSIATIKDLNMQIATAAEEQTRTTEEMNKNIVRIADLAEPTAELSTQSSGQMVELHKSSESGKYSTVGDGTFQVAKNSPNLEAAQKVLQFTATKKFAELFAKFAQQLPAYGSKIDMPPGDLNTMATLVAEKSYSVSPFNSYALNRGEPNYNELFRQAIVKLTQKEITPTKASQFIQDGLNSWNYVGSAKCK</sequence>
<dbReference type="PANTHER" id="PTHR32089:SF120">
    <property type="entry name" value="METHYL-ACCEPTING CHEMOTAXIS PROTEIN TLPQ"/>
    <property type="match status" value="1"/>
</dbReference>